<dbReference type="EMBL" id="JAQQWE010000006">
    <property type="protein sequence ID" value="KAK7947899.1"/>
    <property type="molecule type" value="Genomic_DNA"/>
</dbReference>
<dbReference type="Proteomes" id="UP001391051">
    <property type="component" value="Unassembled WGS sequence"/>
</dbReference>
<name>A0ABR1Q5S7_9PEZI</name>
<dbReference type="RefSeq" id="XP_066697405.1">
    <property type="nucleotide sequence ID" value="XM_066845007.1"/>
</dbReference>
<dbReference type="GeneID" id="92078069"/>
<reference evidence="2 3" key="1">
    <citation type="submission" date="2023-01" db="EMBL/GenBank/DDBJ databases">
        <title>Analysis of 21 Apiospora genomes using comparative genomics revels a genus with tremendous synthesis potential of carbohydrate active enzymes and secondary metabolites.</title>
        <authorList>
            <person name="Sorensen T."/>
        </authorList>
    </citation>
    <scope>NUCLEOTIDE SEQUENCE [LARGE SCALE GENOMIC DNA]</scope>
    <source>
        <strain evidence="2 3">CBS 24483</strain>
    </source>
</reference>
<organism evidence="2 3">
    <name type="scientific">Apiospora aurea</name>
    <dbReference type="NCBI Taxonomy" id="335848"/>
    <lineage>
        <taxon>Eukaryota</taxon>
        <taxon>Fungi</taxon>
        <taxon>Dikarya</taxon>
        <taxon>Ascomycota</taxon>
        <taxon>Pezizomycotina</taxon>
        <taxon>Sordariomycetes</taxon>
        <taxon>Xylariomycetidae</taxon>
        <taxon>Amphisphaeriales</taxon>
        <taxon>Apiosporaceae</taxon>
        <taxon>Apiospora</taxon>
    </lineage>
</organism>
<keyword evidence="3" id="KW-1185">Reference proteome</keyword>
<feature type="region of interest" description="Disordered" evidence="1">
    <location>
        <begin position="1"/>
        <end position="35"/>
    </location>
</feature>
<proteinExistence type="predicted"/>
<evidence type="ECO:0000313" key="2">
    <source>
        <dbReference type="EMBL" id="KAK7947899.1"/>
    </source>
</evidence>
<evidence type="ECO:0000256" key="1">
    <source>
        <dbReference type="SAM" id="MobiDB-lite"/>
    </source>
</evidence>
<feature type="region of interest" description="Disordered" evidence="1">
    <location>
        <begin position="66"/>
        <end position="130"/>
    </location>
</feature>
<feature type="compositionally biased region" description="Low complexity" evidence="1">
    <location>
        <begin position="90"/>
        <end position="101"/>
    </location>
</feature>
<gene>
    <name evidence="2" type="ORF">PG986_008785</name>
</gene>
<sequence length="130" mass="14337">MFSFSLANRAKAPLAVPPHPEGTLRTRNGGHEPSLESVYTSQEGLAFYTPPDTDAFQYALSPEPIIREEKQQEEPATIDAMVVSRRKASSKSSSVGDHPTNPNAPPPPQAKKKKYTRAFSHRARTGCMTW</sequence>
<comment type="caution">
    <text evidence="2">The sequence shown here is derived from an EMBL/GenBank/DDBJ whole genome shotgun (WGS) entry which is preliminary data.</text>
</comment>
<evidence type="ECO:0000313" key="3">
    <source>
        <dbReference type="Proteomes" id="UP001391051"/>
    </source>
</evidence>
<accession>A0ABR1Q5S7</accession>
<feature type="compositionally biased region" description="Basic residues" evidence="1">
    <location>
        <begin position="110"/>
        <end position="124"/>
    </location>
</feature>
<protein>
    <submittedName>
        <fullName evidence="2">Uncharacterized protein</fullName>
    </submittedName>
</protein>